<dbReference type="AlphaFoldDB" id="J4UCU2"/>
<evidence type="ECO:0000313" key="2">
    <source>
        <dbReference type="EMBL" id="EJT48855.1"/>
    </source>
</evidence>
<proteinExistence type="predicted"/>
<feature type="compositionally biased region" description="Basic and acidic residues" evidence="1">
    <location>
        <begin position="112"/>
        <end position="134"/>
    </location>
</feature>
<reference evidence="2 3" key="1">
    <citation type="journal article" date="2012" name="Eukaryot. Cell">
        <title>Draft genome sequence of CBS 2479, the standard type strain of Trichosporon asahii.</title>
        <authorList>
            <person name="Yang R.Y."/>
            <person name="Li H.T."/>
            <person name="Zhu H."/>
            <person name="Zhou G.P."/>
            <person name="Wang M."/>
            <person name="Wang L."/>
        </authorList>
    </citation>
    <scope>NUCLEOTIDE SEQUENCE [LARGE SCALE GENOMIC DNA]</scope>
    <source>
        <strain evidence="3">ATCC 90039 / CBS 2479 / JCM 2466 / KCTC 7840 / NCYC 2677 / UAMH 7654</strain>
    </source>
</reference>
<feature type="compositionally biased region" description="Low complexity" evidence="1">
    <location>
        <begin position="309"/>
        <end position="324"/>
    </location>
</feature>
<dbReference type="EMBL" id="ALBS01000189">
    <property type="protein sequence ID" value="EJT48855.1"/>
    <property type="molecule type" value="Genomic_DNA"/>
</dbReference>
<accession>J4UCU2</accession>
<dbReference type="HOGENOM" id="CLU_660882_0_0_1"/>
<dbReference type="VEuPathDB" id="FungiDB:A1Q1_02114"/>
<protein>
    <submittedName>
        <fullName evidence="2">Uncharacterized protein</fullName>
    </submittedName>
</protein>
<name>J4UCU2_TRIAS</name>
<organism evidence="2 3">
    <name type="scientific">Trichosporon asahii var. asahii (strain ATCC 90039 / CBS 2479 / JCM 2466 / KCTC 7840 / NBRC 103889/ NCYC 2677 / UAMH 7654)</name>
    <name type="common">Yeast</name>
    <dbReference type="NCBI Taxonomy" id="1186058"/>
    <lineage>
        <taxon>Eukaryota</taxon>
        <taxon>Fungi</taxon>
        <taxon>Dikarya</taxon>
        <taxon>Basidiomycota</taxon>
        <taxon>Agaricomycotina</taxon>
        <taxon>Tremellomycetes</taxon>
        <taxon>Trichosporonales</taxon>
        <taxon>Trichosporonaceae</taxon>
        <taxon>Trichosporon</taxon>
    </lineage>
</organism>
<feature type="compositionally biased region" description="Basic and acidic residues" evidence="1">
    <location>
        <begin position="278"/>
        <end position="308"/>
    </location>
</feature>
<feature type="region of interest" description="Disordered" evidence="1">
    <location>
        <begin position="79"/>
        <end position="243"/>
    </location>
</feature>
<evidence type="ECO:0000313" key="3">
    <source>
        <dbReference type="Proteomes" id="UP000002748"/>
    </source>
</evidence>
<feature type="region of interest" description="Disordered" evidence="1">
    <location>
        <begin position="264"/>
        <end position="324"/>
    </location>
</feature>
<dbReference type="RefSeq" id="XP_014180534.1">
    <property type="nucleotide sequence ID" value="XM_014325059.1"/>
</dbReference>
<feature type="region of interest" description="Disordered" evidence="1">
    <location>
        <begin position="25"/>
        <end position="62"/>
    </location>
</feature>
<dbReference type="GeneID" id="25985628"/>
<dbReference type="KEGG" id="tasa:A1Q1_02114"/>
<feature type="compositionally biased region" description="Low complexity" evidence="1">
    <location>
        <begin position="144"/>
        <end position="162"/>
    </location>
</feature>
<feature type="compositionally biased region" description="Basic and acidic residues" evidence="1">
    <location>
        <begin position="202"/>
        <end position="212"/>
    </location>
</feature>
<sequence length="416" mass="45535">MATLDDISGNEEGKRTIELSASVASTGSTLRSASPVDPIKTPKVRFESLPLPPSQAMATPKKTTLAQIFDFDTDVPRQRHRFGFNFTPPPPEKAMSEGSGGDDDVPELKVFTGDEKVEEEVHMRDEGEEHREGEQSDEGDELMSSAASADGSPGPSSPPKDAFVTKADTPPRLYVTVPLRGVTPTMAPPSNLKPPPLQGKSLKIEHHLEVRTPSKVKFTVQSPEADEPASVDPPSSDVHQPTAKLAALQAERLTIAQIKKQVKNEKSKAKLLAMPRRVSPEKKRAWLKKTNGDRGRAATLSKRSETEPRTSAARHSSPAASSEHATTLSDVVAFMEAHPALVAPPITLDTDLSLVARLTPVLINEVREKMDTLRRYLREAEDAGEDLEPYMAQWKRWVEEHNAFVLHDKLRGPSAL</sequence>
<comment type="caution">
    <text evidence="2">The sequence shown here is derived from an EMBL/GenBank/DDBJ whole genome shotgun (WGS) entry which is preliminary data.</text>
</comment>
<dbReference type="Proteomes" id="UP000002748">
    <property type="component" value="Unassembled WGS sequence"/>
</dbReference>
<gene>
    <name evidence="2" type="ORF">A1Q1_02114</name>
</gene>
<evidence type="ECO:0000256" key="1">
    <source>
        <dbReference type="SAM" id="MobiDB-lite"/>
    </source>
</evidence>